<keyword evidence="2" id="KW-1185">Reference proteome</keyword>
<gene>
    <name evidence="1" type="ORF">LCY76_14785</name>
</gene>
<evidence type="ECO:0008006" key="3">
    <source>
        <dbReference type="Google" id="ProtNLM"/>
    </source>
</evidence>
<dbReference type="AlphaFoldDB" id="A0A9X2BG13"/>
<dbReference type="RefSeq" id="WP_248253247.1">
    <property type="nucleotide sequence ID" value="NZ_JAIWJX010000002.1"/>
</dbReference>
<comment type="caution">
    <text evidence="1">The sequence shown here is derived from an EMBL/GenBank/DDBJ whole genome shotgun (WGS) entry which is preliminary data.</text>
</comment>
<dbReference type="Proteomes" id="UP001139011">
    <property type="component" value="Unassembled WGS sequence"/>
</dbReference>
<evidence type="ECO:0000313" key="2">
    <source>
        <dbReference type="Proteomes" id="UP001139011"/>
    </source>
</evidence>
<accession>A0A9X2BG13</accession>
<evidence type="ECO:0000313" key="1">
    <source>
        <dbReference type="EMBL" id="MCK6257847.1"/>
    </source>
</evidence>
<reference evidence="1" key="1">
    <citation type="submission" date="2021-09" db="EMBL/GenBank/DDBJ databases">
        <title>Genome analysis of Fictibacillus sp. KIGAM418 isolated from marine sediment.</title>
        <authorList>
            <person name="Seo M.-J."/>
            <person name="Cho E.-S."/>
            <person name="Hwang C.Y."/>
        </authorList>
    </citation>
    <scope>NUCLEOTIDE SEQUENCE</scope>
    <source>
        <strain evidence="1">KIGAM418</strain>
    </source>
</reference>
<sequence length="49" mass="5784">MFTLQLFFGTITVSFKRKIRTHQEAVHQLVVNERFEASRDKVVNTVLTF</sequence>
<proteinExistence type="predicted"/>
<dbReference type="EMBL" id="JAIWJX010000002">
    <property type="protein sequence ID" value="MCK6257847.1"/>
    <property type="molecule type" value="Genomic_DNA"/>
</dbReference>
<protein>
    <recommendedName>
        <fullName evidence="3">YrzI family small protein</fullName>
    </recommendedName>
</protein>
<name>A0A9X2BG13_9BACL</name>
<organism evidence="1 2">
    <name type="scientific">Fictibacillus marinisediminis</name>
    <dbReference type="NCBI Taxonomy" id="2878389"/>
    <lineage>
        <taxon>Bacteria</taxon>
        <taxon>Bacillati</taxon>
        <taxon>Bacillota</taxon>
        <taxon>Bacilli</taxon>
        <taxon>Bacillales</taxon>
        <taxon>Fictibacillaceae</taxon>
        <taxon>Fictibacillus</taxon>
    </lineage>
</organism>